<keyword evidence="2" id="KW-0175">Coiled coil</keyword>
<evidence type="ECO:0000256" key="1">
    <source>
        <dbReference type="ARBA" id="ARBA00022729"/>
    </source>
</evidence>
<dbReference type="InterPro" id="IPR011055">
    <property type="entry name" value="Dup_hybrid_motif"/>
</dbReference>
<evidence type="ECO:0000259" key="4">
    <source>
        <dbReference type="Pfam" id="PF01551"/>
    </source>
</evidence>
<dbReference type="PANTHER" id="PTHR21666:SF289">
    <property type="entry name" value="L-ALA--D-GLU ENDOPEPTIDASE"/>
    <property type="match status" value="1"/>
</dbReference>
<accession>A0ABS2H136</accession>
<keyword evidence="3" id="KW-0472">Membrane</keyword>
<dbReference type="Gene3D" id="2.70.70.10">
    <property type="entry name" value="Glucose Permease (Domain IIA)"/>
    <property type="match status" value="1"/>
</dbReference>
<keyword evidence="3" id="KW-0812">Transmembrane</keyword>
<dbReference type="Proteomes" id="UP001516620">
    <property type="component" value="Unassembled WGS sequence"/>
</dbReference>
<sequence length="351" mass="38581">MAYSTQEDQEEVMKIRFKKNVNRRYTLLIVPEGTSPVFRFKFRLFYLLAILVTAVVLLSSVLVLYAVNRTHTSRIGTLEAQLSDSSDQFRNTVVNKEQEIDRLLNELMELSKKSKTIETKMSELEQLEAELKSITDGGSTKAKDKTAAAGKEAAMDSLASEGGVGGESIPLTEQDVAKLVKETKESITTSLTEMPELQQRLEQTKISIQEYKALMAILPTFWPADSVRVTSEYGEREDPFNGRLTMHAGMDIGGSIGDPVYAAANGKVVDTGYNSARGNFITISHPSGLKTNYMHLSKILTKVGATVKQGDTIAELGSTGRSTGPHLHIEVVKNGSTVDPAKYLRKPGEEE</sequence>
<evidence type="ECO:0000256" key="2">
    <source>
        <dbReference type="SAM" id="Coils"/>
    </source>
</evidence>
<keyword evidence="1" id="KW-0732">Signal</keyword>
<keyword evidence="3" id="KW-1133">Transmembrane helix</keyword>
<dbReference type="PANTHER" id="PTHR21666">
    <property type="entry name" value="PEPTIDASE-RELATED"/>
    <property type="match status" value="1"/>
</dbReference>
<feature type="coiled-coil region" evidence="2">
    <location>
        <begin position="86"/>
        <end position="137"/>
    </location>
</feature>
<dbReference type="EMBL" id="JADCNN020000001">
    <property type="protein sequence ID" value="MBM6994351.1"/>
    <property type="molecule type" value="Genomic_DNA"/>
</dbReference>
<dbReference type="Pfam" id="PF01551">
    <property type="entry name" value="Peptidase_M23"/>
    <property type="match status" value="1"/>
</dbReference>
<comment type="caution">
    <text evidence="5">The sequence shown here is derived from an EMBL/GenBank/DDBJ whole genome shotgun (WGS) entry which is preliminary data.</text>
</comment>
<dbReference type="InterPro" id="IPR016047">
    <property type="entry name" value="M23ase_b-sheet_dom"/>
</dbReference>
<protein>
    <submittedName>
        <fullName evidence="5">Peptidoglycan DD-metalloendopeptidase family protein</fullName>
    </submittedName>
</protein>
<gene>
    <name evidence="5" type="ORF">IM700_001585</name>
</gene>
<keyword evidence="6" id="KW-1185">Reference proteome</keyword>
<evidence type="ECO:0000313" key="5">
    <source>
        <dbReference type="EMBL" id="MBM6994351.1"/>
    </source>
</evidence>
<dbReference type="InterPro" id="IPR050570">
    <property type="entry name" value="Cell_wall_metabolism_enzyme"/>
</dbReference>
<feature type="domain" description="M23ase beta-sheet core" evidence="4">
    <location>
        <begin position="246"/>
        <end position="340"/>
    </location>
</feature>
<name>A0ABS2H136_9BACL</name>
<evidence type="ECO:0000256" key="3">
    <source>
        <dbReference type="SAM" id="Phobius"/>
    </source>
</evidence>
<evidence type="ECO:0000313" key="6">
    <source>
        <dbReference type="Proteomes" id="UP001516620"/>
    </source>
</evidence>
<dbReference type="SUPFAM" id="SSF51261">
    <property type="entry name" value="Duplicated hybrid motif"/>
    <property type="match status" value="1"/>
</dbReference>
<reference evidence="5 6" key="1">
    <citation type="submission" date="2021-01" db="EMBL/GenBank/DDBJ databases">
        <title>Paenibacillus sp.nov. isolated from the rhizosphere soil of tomato plant.</title>
        <authorList>
            <person name="Thin K.K."/>
            <person name="Zhang X."/>
            <person name="He S."/>
        </authorList>
    </citation>
    <scope>NUCLEOTIDE SEQUENCE [LARGE SCALE GENOMIC DNA]</scope>
    <source>
        <strain evidence="5 6">DXFW5</strain>
    </source>
</reference>
<organism evidence="5 6">
    <name type="scientific">Paenibacillus rhizolycopersici</name>
    <dbReference type="NCBI Taxonomy" id="2780073"/>
    <lineage>
        <taxon>Bacteria</taxon>
        <taxon>Bacillati</taxon>
        <taxon>Bacillota</taxon>
        <taxon>Bacilli</taxon>
        <taxon>Bacillales</taxon>
        <taxon>Paenibacillaceae</taxon>
        <taxon>Paenibacillus</taxon>
    </lineage>
</organism>
<feature type="transmembrane region" description="Helical" evidence="3">
    <location>
        <begin position="44"/>
        <end position="67"/>
    </location>
</feature>
<dbReference type="CDD" id="cd12797">
    <property type="entry name" value="M23_peptidase"/>
    <property type="match status" value="1"/>
</dbReference>
<proteinExistence type="predicted"/>